<evidence type="ECO:0000313" key="5">
    <source>
        <dbReference type="Proteomes" id="UP000499080"/>
    </source>
</evidence>
<dbReference type="PANTHER" id="PTHR22954:SF3">
    <property type="entry name" value="PROTEIN CBG08539"/>
    <property type="match status" value="1"/>
</dbReference>
<dbReference type="PANTHER" id="PTHR22954">
    <property type="entry name" value="RETROVIRAL PROTEASE-RELATED"/>
    <property type="match status" value="1"/>
</dbReference>
<proteinExistence type="predicted"/>
<comment type="caution">
    <text evidence="3">The sequence shown here is derived from an EMBL/GenBank/DDBJ whole genome shotgun (WGS) entry which is preliminary data.</text>
</comment>
<dbReference type="InterPro" id="IPR005312">
    <property type="entry name" value="DUF1759"/>
</dbReference>
<evidence type="ECO:0000313" key="4">
    <source>
        <dbReference type="EMBL" id="GBM32800.1"/>
    </source>
</evidence>
<protein>
    <submittedName>
        <fullName evidence="3">Uncharacterized protein</fullName>
    </submittedName>
</protein>
<dbReference type="AlphaFoldDB" id="A0A4Y2EWV0"/>
<evidence type="ECO:0000313" key="1">
    <source>
        <dbReference type="EMBL" id="GBM32683.1"/>
    </source>
</evidence>
<dbReference type="Pfam" id="PF03564">
    <property type="entry name" value="DUF1759"/>
    <property type="match status" value="1"/>
</dbReference>
<accession>A0A4Y2EWV0</accession>
<dbReference type="EMBL" id="BGPR01248022">
    <property type="protein sequence ID" value="GBM32718.1"/>
    <property type="molecule type" value="Genomic_DNA"/>
</dbReference>
<dbReference type="EMBL" id="BGPR01248012">
    <property type="protein sequence ID" value="GBM32683.1"/>
    <property type="molecule type" value="Genomic_DNA"/>
</dbReference>
<dbReference type="Proteomes" id="UP000499080">
    <property type="component" value="Unassembled WGS sequence"/>
</dbReference>
<dbReference type="EMBL" id="BGPR01248045">
    <property type="protein sequence ID" value="GBM32800.1"/>
    <property type="molecule type" value="Genomic_DNA"/>
</dbReference>
<name>A0A4Y2EWV0_ARAVE</name>
<keyword evidence="5" id="KW-1185">Reference proteome</keyword>
<evidence type="ECO:0000313" key="3">
    <source>
        <dbReference type="EMBL" id="GBM32779.1"/>
    </source>
</evidence>
<organism evidence="3 5">
    <name type="scientific">Araneus ventricosus</name>
    <name type="common">Orbweaver spider</name>
    <name type="synonym">Epeira ventricosa</name>
    <dbReference type="NCBI Taxonomy" id="182803"/>
    <lineage>
        <taxon>Eukaryota</taxon>
        <taxon>Metazoa</taxon>
        <taxon>Ecdysozoa</taxon>
        <taxon>Arthropoda</taxon>
        <taxon>Chelicerata</taxon>
        <taxon>Arachnida</taxon>
        <taxon>Araneae</taxon>
        <taxon>Araneomorphae</taxon>
        <taxon>Entelegynae</taxon>
        <taxon>Araneoidea</taxon>
        <taxon>Araneidae</taxon>
        <taxon>Araneus</taxon>
    </lineage>
</organism>
<sequence length="282" mass="32649">KLLKNRGKLTAYNKVEELITLEGVDISELNVLKVKIDRLEITHASILELFPEKDFEAEFEVVEDFRDKAIRIETKARRIITCQQNVSTILNSTHSDSAIIVVIEKRRFKLPKLELRKFDGDVKEWLYFWSQFEKIHDDSSIEDLGKFQYLLQSTVEGSREREVIESFPPTGDNYPKAIDCLKARFGRNDLQVEVYVRELLKLVLKNANSNFCSNNLCALYDNLEQQIRALETLGVTTDKSAALLYPLVESCMPEDFLRAWQRSSNFDLGSDSKKRLDSLLKF</sequence>
<dbReference type="EMBL" id="BGPR01248039">
    <property type="protein sequence ID" value="GBM32779.1"/>
    <property type="molecule type" value="Genomic_DNA"/>
</dbReference>
<gene>
    <name evidence="3" type="ORF">AVEN_108466_1</name>
    <name evidence="4" type="ORF">AVEN_119981_1</name>
    <name evidence="1" type="ORF">AVEN_22260_1</name>
    <name evidence="2" type="ORF">AVEN_55447_1</name>
</gene>
<evidence type="ECO:0000313" key="2">
    <source>
        <dbReference type="EMBL" id="GBM32718.1"/>
    </source>
</evidence>
<dbReference type="OrthoDB" id="5967017at2759"/>
<reference evidence="3 5" key="1">
    <citation type="journal article" date="2019" name="Sci. Rep.">
        <title>Orb-weaving spider Araneus ventricosus genome elucidates the spidroin gene catalogue.</title>
        <authorList>
            <person name="Kono N."/>
            <person name="Nakamura H."/>
            <person name="Ohtoshi R."/>
            <person name="Moran D.A.P."/>
            <person name="Shinohara A."/>
            <person name="Yoshida Y."/>
            <person name="Fujiwara M."/>
            <person name="Mori M."/>
            <person name="Tomita M."/>
            <person name="Arakawa K."/>
        </authorList>
    </citation>
    <scope>NUCLEOTIDE SEQUENCE [LARGE SCALE GENOMIC DNA]</scope>
</reference>
<feature type="non-terminal residue" evidence="3">
    <location>
        <position position="1"/>
    </location>
</feature>